<reference evidence="1" key="1">
    <citation type="submission" date="2019-12" db="EMBL/GenBank/DDBJ databases">
        <title>Genome sequencing and annotation of Brassica cretica.</title>
        <authorList>
            <person name="Studholme D.J."/>
            <person name="Sarris P.F."/>
        </authorList>
    </citation>
    <scope>NUCLEOTIDE SEQUENCE</scope>
    <source>
        <strain evidence="1">PFS-102/07</strain>
        <tissue evidence="1">Leaf</tissue>
    </source>
</reference>
<sequence>MILYECEAEALFSSFRPRPVSSGVSSGHWFLKLVPLSRSWSGKWWARFSLVDHQGRVSHVDVTAPGESDRGPGHGN</sequence>
<gene>
    <name evidence="1" type="ORF">F2Q70_00015770</name>
</gene>
<dbReference type="EMBL" id="QGKY02001250">
    <property type="protein sequence ID" value="KAF2560776.1"/>
    <property type="molecule type" value="Genomic_DNA"/>
</dbReference>
<accession>A0A8S9HX81</accession>
<protein>
    <submittedName>
        <fullName evidence="1">Uncharacterized protein</fullName>
    </submittedName>
</protein>
<organism evidence="1">
    <name type="scientific">Brassica cretica</name>
    <name type="common">Mustard</name>
    <dbReference type="NCBI Taxonomy" id="69181"/>
    <lineage>
        <taxon>Eukaryota</taxon>
        <taxon>Viridiplantae</taxon>
        <taxon>Streptophyta</taxon>
        <taxon>Embryophyta</taxon>
        <taxon>Tracheophyta</taxon>
        <taxon>Spermatophyta</taxon>
        <taxon>Magnoliopsida</taxon>
        <taxon>eudicotyledons</taxon>
        <taxon>Gunneridae</taxon>
        <taxon>Pentapetalae</taxon>
        <taxon>rosids</taxon>
        <taxon>malvids</taxon>
        <taxon>Brassicales</taxon>
        <taxon>Brassicaceae</taxon>
        <taxon>Brassiceae</taxon>
        <taxon>Brassica</taxon>
    </lineage>
</organism>
<name>A0A8S9HX81_BRACR</name>
<comment type="caution">
    <text evidence="1">The sequence shown here is derived from an EMBL/GenBank/DDBJ whole genome shotgun (WGS) entry which is preliminary data.</text>
</comment>
<dbReference type="AlphaFoldDB" id="A0A8S9HX81"/>
<evidence type="ECO:0000313" key="1">
    <source>
        <dbReference type="EMBL" id="KAF2560776.1"/>
    </source>
</evidence>
<proteinExistence type="predicted"/>